<evidence type="ECO:0000313" key="3">
    <source>
        <dbReference type="Proteomes" id="UP001168146"/>
    </source>
</evidence>
<proteinExistence type="predicted"/>
<dbReference type="EMBL" id="JASUXU010000020">
    <property type="protein sequence ID" value="KAK0321515.1"/>
    <property type="molecule type" value="Genomic_DNA"/>
</dbReference>
<evidence type="ECO:0000256" key="1">
    <source>
        <dbReference type="SAM" id="MobiDB-lite"/>
    </source>
</evidence>
<dbReference type="AlphaFoldDB" id="A0AAN6FQ56"/>
<feature type="region of interest" description="Disordered" evidence="1">
    <location>
        <begin position="1"/>
        <end position="63"/>
    </location>
</feature>
<name>A0AAN6FQ56_9PEZI</name>
<reference evidence="2" key="1">
    <citation type="submission" date="2021-12" db="EMBL/GenBank/DDBJ databases">
        <title>Black yeast isolated from Biological Soil Crust.</title>
        <authorList>
            <person name="Kurbessoian T."/>
        </authorList>
    </citation>
    <scope>NUCLEOTIDE SEQUENCE</scope>
    <source>
        <strain evidence="2">CCFEE 5208</strain>
    </source>
</reference>
<feature type="region of interest" description="Disordered" evidence="1">
    <location>
        <begin position="167"/>
        <end position="193"/>
    </location>
</feature>
<organism evidence="2 3">
    <name type="scientific">Friedmanniomyces endolithicus</name>
    <dbReference type="NCBI Taxonomy" id="329885"/>
    <lineage>
        <taxon>Eukaryota</taxon>
        <taxon>Fungi</taxon>
        <taxon>Dikarya</taxon>
        <taxon>Ascomycota</taxon>
        <taxon>Pezizomycotina</taxon>
        <taxon>Dothideomycetes</taxon>
        <taxon>Dothideomycetidae</taxon>
        <taxon>Mycosphaerellales</taxon>
        <taxon>Teratosphaeriaceae</taxon>
        <taxon>Friedmanniomyces</taxon>
    </lineage>
</organism>
<evidence type="ECO:0000313" key="2">
    <source>
        <dbReference type="EMBL" id="KAK0321515.1"/>
    </source>
</evidence>
<dbReference type="Proteomes" id="UP001168146">
    <property type="component" value="Unassembled WGS sequence"/>
</dbReference>
<gene>
    <name evidence="2" type="ORF">LTR82_007483</name>
</gene>
<accession>A0AAN6FQ56</accession>
<sequence>MADKENVPPTTPGVSSITLGLRPWQVSPFASPPLRAISPSSKPALSRQRDHSACGRPETPLKVRKTRENLRDTRAYPEIPPPCSHPCPHQDDVPSHHGSTTTECTLPSYHTNDVVTMPPPPPPALPTMNRHKSTSRGMLSKVRQGFNTRSKPSLSIRPIESETGLLRRLSGRRKQSSEYEQRARSFEVSRDSVVSMAEEEPDLLLADSCGQRSCTDSTVSTSELVAEVPSTPGHIPQMLGYLTTSNTETPRTRTADHQPSPGLTPGPTNDRSSSYRTPTIQHIVVPYVELTVSTDLSTLNAGTEQDIWVAIDANVRGNVYAAPSFDHHLSLATGVTPDLAVYDDVSADGAIAGAITSLRLCYKPVSGCSVLEVVGQKAVKDVCIGQSCTLFVRAHLPKVQTSIHALESNQLSLLAELESIVGTLETEVLHVEARFRCSLFPYSNVITVRHAVKIRRPKTESRWSIVGTYSDMTTSEQMYTKLAIYLADSYPPDKALKYIDRYLAKEAEQDPVRQIRQKVADDIVAQRSVSLDLGDAWSSNRRPTVIVTDNDIAFTMEPTNYTGESATALYTPPADLEPSIMRDGKLGSTPPRIQSRSTSLYAIRPYEPPPVAALSPSKSTAHTSVMCKTTNTDATDEARRLWRHIRHSSLSADKLLEIAPQGLEHLEAGDETLRELRRRALANKRSVGAETLKGWKWDCGQVVRLWEAPWL</sequence>
<protein>
    <submittedName>
        <fullName evidence="2">Uncharacterized protein</fullName>
    </submittedName>
</protein>
<feature type="region of interest" description="Disordered" evidence="1">
    <location>
        <begin position="247"/>
        <end position="275"/>
    </location>
</feature>
<feature type="compositionally biased region" description="Basic and acidic residues" evidence="1">
    <location>
        <begin position="175"/>
        <end position="190"/>
    </location>
</feature>
<comment type="caution">
    <text evidence="2">The sequence shown here is derived from an EMBL/GenBank/DDBJ whole genome shotgun (WGS) entry which is preliminary data.</text>
</comment>
<feature type="compositionally biased region" description="Polar residues" evidence="1">
    <location>
        <begin position="266"/>
        <end position="275"/>
    </location>
</feature>